<protein>
    <submittedName>
        <fullName evidence="2">Uncharacterized protein</fullName>
    </submittedName>
</protein>
<dbReference type="AlphaFoldDB" id="A0A0F0LR08"/>
<feature type="region of interest" description="Disordered" evidence="1">
    <location>
        <begin position="343"/>
        <end position="379"/>
    </location>
</feature>
<dbReference type="EMBL" id="JYIX01000024">
    <property type="protein sequence ID" value="KJL35134.1"/>
    <property type="molecule type" value="Genomic_DNA"/>
</dbReference>
<comment type="caution">
    <text evidence="2">The sequence shown here is derived from an EMBL/GenBank/DDBJ whole genome shotgun (WGS) entry which is preliminary data.</text>
</comment>
<name>A0A0F0LR08_9MICO</name>
<evidence type="ECO:0000313" key="3">
    <source>
        <dbReference type="Proteomes" id="UP000033740"/>
    </source>
</evidence>
<keyword evidence="3" id="KW-1185">Reference proteome</keyword>
<reference evidence="2 3" key="1">
    <citation type="submission" date="2015-02" db="EMBL/GenBank/DDBJ databases">
        <title>Draft genome sequences of ten Microbacterium spp. with emphasis on heavy metal contaminated environments.</title>
        <authorList>
            <person name="Corretto E."/>
        </authorList>
    </citation>
    <scope>NUCLEOTIDE SEQUENCE [LARGE SCALE GENOMIC DNA]</scope>
    <source>
        <strain evidence="2 3">ARN176</strain>
    </source>
</reference>
<gene>
    <name evidence="2" type="ORF">RS86_00517</name>
</gene>
<organism evidence="2 3">
    <name type="scientific">Microbacterium azadirachtae</name>
    <dbReference type="NCBI Taxonomy" id="582680"/>
    <lineage>
        <taxon>Bacteria</taxon>
        <taxon>Bacillati</taxon>
        <taxon>Actinomycetota</taxon>
        <taxon>Actinomycetes</taxon>
        <taxon>Micrococcales</taxon>
        <taxon>Microbacteriaceae</taxon>
        <taxon>Microbacterium</taxon>
    </lineage>
</organism>
<evidence type="ECO:0000256" key="1">
    <source>
        <dbReference type="SAM" id="MobiDB-lite"/>
    </source>
</evidence>
<sequence length="379" mass="37761">MGLDPVEVAVLRPRTAMALPRAVTGAVTGATIWVPPRIESSPLVRGPVPAGALPPVMGADPVEVAVLRPRTAMALPRAVTGAVTGATIWVPPRIESSLLVRGPVPAGALPPDAGAEPPAGAVVVAVLSPSTLTALPVTVIGTFTETSAWVPERIPSLPLVVAAGAEGVAAAGAAAGAAALLSDSPSTLMALSATVIGMSTGTTACVPDPTLSSPDVVAGAGAGADAAGVAGPLAVETPRTEIALPITVMGAVIGATTCVPDPIPSSPEVLSAAFAAVAPSRVIPPAMSVPQRACFTKVRMMLLLTSNRWGTRGIARLLLPRRAARIDSVGGDVGGEHRRCRQGIVGSAARRHGELRGEGRGGRERGEPPRRTPAGPGGG</sequence>
<accession>A0A0F0LR08</accession>
<feature type="compositionally biased region" description="Basic and acidic residues" evidence="1">
    <location>
        <begin position="351"/>
        <end position="370"/>
    </location>
</feature>
<dbReference type="Proteomes" id="UP000033740">
    <property type="component" value="Unassembled WGS sequence"/>
</dbReference>
<evidence type="ECO:0000313" key="2">
    <source>
        <dbReference type="EMBL" id="KJL35134.1"/>
    </source>
</evidence>
<proteinExistence type="predicted"/>